<name>A0ABT1PT69_9ACTN</name>
<accession>A0ABT1PT69</accession>
<dbReference type="Pfam" id="PF06187">
    <property type="entry name" value="DUF993"/>
    <property type="match status" value="1"/>
</dbReference>
<comment type="caution">
    <text evidence="1">The sequence shown here is derived from an EMBL/GenBank/DDBJ whole genome shotgun (WGS) entry which is preliminary data.</text>
</comment>
<dbReference type="Proteomes" id="UP001057702">
    <property type="component" value="Unassembled WGS sequence"/>
</dbReference>
<dbReference type="EMBL" id="JANFNG010000005">
    <property type="protein sequence ID" value="MCQ4080871.1"/>
    <property type="molecule type" value="Genomic_DNA"/>
</dbReference>
<evidence type="ECO:0000313" key="1">
    <source>
        <dbReference type="EMBL" id="MCQ4080871.1"/>
    </source>
</evidence>
<keyword evidence="2" id="KW-1185">Reference proteome</keyword>
<dbReference type="Gene3D" id="3.20.20.70">
    <property type="entry name" value="Aldolase class I"/>
    <property type="match status" value="1"/>
</dbReference>
<organism evidence="1 2">
    <name type="scientific">Streptomyces humicola</name>
    <dbReference type="NCBI Taxonomy" id="2953240"/>
    <lineage>
        <taxon>Bacteria</taxon>
        <taxon>Bacillati</taxon>
        <taxon>Actinomycetota</taxon>
        <taxon>Actinomycetes</taxon>
        <taxon>Kitasatosporales</taxon>
        <taxon>Streptomycetaceae</taxon>
        <taxon>Streptomyces</taxon>
    </lineage>
</organism>
<evidence type="ECO:0000313" key="2">
    <source>
        <dbReference type="Proteomes" id="UP001057702"/>
    </source>
</evidence>
<dbReference type="InterPro" id="IPR009334">
    <property type="entry name" value="DUF993"/>
</dbReference>
<dbReference type="RefSeq" id="WP_255919777.1">
    <property type="nucleotide sequence ID" value="NZ_JANFNG010000005.1"/>
</dbReference>
<reference evidence="1" key="1">
    <citation type="submission" date="2022-06" db="EMBL/GenBank/DDBJ databases">
        <title>Draft genome sequence of Streptomyces sp. RB6PN25 isolated from peat swamp forest in Thailand.</title>
        <authorList>
            <person name="Duangmal K."/>
            <person name="Klaysubun C."/>
        </authorList>
    </citation>
    <scope>NUCLEOTIDE SEQUENCE</scope>
    <source>
        <strain evidence="1">RB6PN25</strain>
    </source>
</reference>
<sequence length="385" mass="40988">MITASTVRIPSAEGTRTITLAEPAALQTAFAPTSSRIAFAAGHVVPDARTASAGAATRIDWEQTLRVRHRLWELGLGVAESMDTAQRGMGLGAVAALELGKRTLTEAAAVGGRVVVGITTDQLPPGPAPLTAIAQAYLEQLDVIESMGGSVVLMASRNLAHSAKHAQEYVTVYDTVLQAATRPVILHWLGAMFDPELEGYWGSADLDIAVGTVLELIGRHAESVAGIKVSLLDAEREIALRRRLPDGVRLFTGDDFNYAELIAGDSQGHSDALLGAFAAIPRFASAALARLDAGDEAGFRSILDPTVPLSRRIFKAPTQYYKAGVAWLSFLSGAQEQFRMLRGFESGRSVLHLSDVFAEAISIGLFEDPQAAADRASRYFTGLGF</sequence>
<proteinExistence type="predicted"/>
<dbReference type="InterPro" id="IPR013785">
    <property type="entry name" value="Aldolase_TIM"/>
</dbReference>
<dbReference type="SUPFAM" id="SSF51569">
    <property type="entry name" value="Aldolase"/>
    <property type="match status" value="1"/>
</dbReference>
<protein>
    <submittedName>
        <fullName evidence="1">Dihydrodipicolinate synthase family protein</fullName>
    </submittedName>
</protein>
<gene>
    <name evidence="1" type="ORF">NGB36_09725</name>
</gene>